<evidence type="ECO:0008006" key="5">
    <source>
        <dbReference type="Google" id="ProtNLM"/>
    </source>
</evidence>
<evidence type="ECO:0000313" key="4">
    <source>
        <dbReference type="Proteomes" id="UP000175707"/>
    </source>
</evidence>
<dbReference type="EMBL" id="LZYH01000754">
    <property type="protein sequence ID" value="OFC54121.1"/>
    <property type="molecule type" value="Genomic_DNA"/>
</dbReference>
<dbReference type="PATRIC" id="fig|33059.14.peg.1357"/>
<dbReference type="GeneID" id="92930450"/>
<dbReference type="EMBL" id="LZYE01000208">
    <property type="protein sequence ID" value="OFC35218.1"/>
    <property type="molecule type" value="Genomic_DNA"/>
</dbReference>
<proteinExistence type="predicted"/>
<protein>
    <recommendedName>
        <fullName evidence="5">DUF1841 domain-containing protein</fullName>
    </recommendedName>
</protein>
<dbReference type="AlphaFoldDB" id="A0A1E7YMX1"/>
<evidence type="ECO:0000313" key="3">
    <source>
        <dbReference type="Proteomes" id="UP000175616"/>
    </source>
</evidence>
<dbReference type="RefSeq" id="WP_049784615.1">
    <property type="nucleotide sequence ID" value="NZ_CP026328.2"/>
</dbReference>
<name>A0A1E7YMX1_9PROT</name>
<organism evidence="1 3">
    <name type="scientific">Acidithiobacillus caldus</name>
    <dbReference type="NCBI Taxonomy" id="33059"/>
    <lineage>
        <taxon>Bacteria</taxon>
        <taxon>Pseudomonadati</taxon>
        <taxon>Pseudomonadota</taxon>
        <taxon>Acidithiobacillia</taxon>
        <taxon>Acidithiobacillales</taxon>
        <taxon>Acidithiobacillaceae</taxon>
        <taxon>Acidithiobacillus</taxon>
    </lineage>
</organism>
<evidence type="ECO:0000313" key="2">
    <source>
        <dbReference type="EMBL" id="OFC54121.1"/>
    </source>
</evidence>
<comment type="caution">
    <text evidence="1">The sequence shown here is derived from an EMBL/GenBank/DDBJ whole genome shotgun (WGS) entry which is preliminary data.</text>
</comment>
<sequence>MLYGSKRETYRQVFIDQWQRYRRGLPLDGIGQRIVAVVLEHPEYHALLDDPDKALAADFSPLQGETNPFAHMGLHVALLELLANAEPPGIVEAFAGLTERLERHPAEHAFVECLGELIWQGQRAGRQPDLADLLPCVRRATRVGGSADPERNSEEMDDA</sequence>
<dbReference type="Proteomes" id="UP000175616">
    <property type="component" value="Unassembled WGS sequence"/>
</dbReference>
<reference evidence="3 4" key="1">
    <citation type="submission" date="2016-06" db="EMBL/GenBank/DDBJ databases">
        <title>Gene turnover analysis identifies the evolutionary adaptation of the extremophile Acidithiobacillus caldus.</title>
        <authorList>
            <person name="Zhang X."/>
        </authorList>
    </citation>
    <scope>NUCLEOTIDE SEQUENCE [LARGE SCALE GENOMIC DNA]</scope>
    <source>
        <strain evidence="1 3">DX</strain>
        <strain evidence="2 4">S1</strain>
    </source>
</reference>
<accession>A0A1E7YMX1</accession>
<dbReference type="Proteomes" id="UP000175707">
    <property type="component" value="Unassembled WGS sequence"/>
</dbReference>
<dbReference type="Pfam" id="PF08897">
    <property type="entry name" value="DUF1841"/>
    <property type="match status" value="1"/>
</dbReference>
<gene>
    <name evidence="1" type="ORF">BAE27_08045</name>
    <name evidence="2" type="ORF">BAE30_11625</name>
</gene>
<dbReference type="InterPro" id="IPR014993">
    <property type="entry name" value="DUF1841"/>
</dbReference>
<evidence type="ECO:0000313" key="1">
    <source>
        <dbReference type="EMBL" id="OFC35218.1"/>
    </source>
</evidence>